<protein>
    <recommendedName>
        <fullName evidence="1">UPF0342 protein ACFP1G_00865</fullName>
    </recommendedName>
</protein>
<dbReference type="EMBL" id="JBHSSK010000004">
    <property type="protein sequence ID" value="MFC6206045.1"/>
    <property type="molecule type" value="Genomic_DNA"/>
</dbReference>
<evidence type="ECO:0000313" key="2">
    <source>
        <dbReference type="EMBL" id="MFC6206045.1"/>
    </source>
</evidence>
<comment type="caution">
    <text evidence="2">The sequence shown here is derived from an EMBL/GenBank/DDBJ whole genome shotgun (WGS) entry which is preliminary data.</text>
</comment>
<reference evidence="3" key="1">
    <citation type="journal article" date="2019" name="Int. J. Syst. Evol. Microbiol.">
        <title>The Global Catalogue of Microorganisms (GCM) 10K type strain sequencing project: providing services to taxonomists for standard genome sequencing and annotation.</title>
        <authorList>
            <consortium name="The Broad Institute Genomics Platform"/>
            <consortium name="The Broad Institute Genome Sequencing Center for Infectious Disease"/>
            <person name="Wu L."/>
            <person name="Ma J."/>
        </authorList>
    </citation>
    <scope>NUCLEOTIDE SEQUENCE [LARGE SCALE GENOMIC DNA]</scope>
    <source>
        <strain evidence="3">CCM 8905</strain>
    </source>
</reference>
<keyword evidence="3" id="KW-1185">Reference proteome</keyword>
<evidence type="ECO:0000256" key="1">
    <source>
        <dbReference type="HAMAP-Rule" id="MF_01526"/>
    </source>
</evidence>
<dbReference type="SUPFAM" id="SSF158622">
    <property type="entry name" value="YheA/YmcA-like"/>
    <property type="match status" value="1"/>
</dbReference>
<dbReference type="InterPro" id="IPR010368">
    <property type="entry name" value="Com_YlbF"/>
</dbReference>
<accession>A0ABW1SNH2</accession>
<dbReference type="Pfam" id="PF06133">
    <property type="entry name" value="Com_YlbF"/>
    <property type="match status" value="1"/>
</dbReference>
<name>A0ABW1SNH2_9LACO</name>
<sequence>MAEKMEDLGAQLAQALQESEEFTGLETAYNDMKADADTYQLFKDFQKIQMDLQQKQMAGQELTNDEMSHAREVADKVSKIDSIKTLMEKERDVNTLLSNLNQTITKPIESIYQG</sequence>
<evidence type="ECO:0000313" key="3">
    <source>
        <dbReference type="Proteomes" id="UP001596254"/>
    </source>
</evidence>
<dbReference type="HAMAP" id="MF_01526">
    <property type="entry name" value="UPF0342"/>
    <property type="match status" value="1"/>
</dbReference>
<dbReference type="Gene3D" id="1.20.1500.10">
    <property type="entry name" value="YheA/YmcA-like"/>
    <property type="match status" value="1"/>
</dbReference>
<proteinExistence type="inferred from homology"/>
<comment type="similarity">
    <text evidence="1">Belongs to the UPF0342 family.</text>
</comment>
<organism evidence="2 3">
    <name type="scientific">Levilactobacillus tongjiangensis</name>
    <dbReference type="NCBI Taxonomy" id="2486023"/>
    <lineage>
        <taxon>Bacteria</taxon>
        <taxon>Bacillati</taxon>
        <taxon>Bacillota</taxon>
        <taxon>Bacilli</taxon>
        <taxon>Lactobacillales</taxon>
        <taxon>Lactobacillaceae</taxon>
        <taxon>Levilactobacillus</taxon>
    </lineage>
</organism>
<dbReference type="Proteomes" id="UP001596254">
    <property type="component" value="Unassembled WGS sequence"/>
</dbReference>
<gene>
    <name evidence="2" type="ORF">ACFP1G_00865</name>
</gene>
<dbReference type="RefSeq" id="WP_125693428.1">
    <property type="nucleotide sequence ID" value="NZ_JBHSSK010000004.1"/>
</dbReference>
<dbReference type="InterPro" id="IPR023378">
    <property type="entry name" value="YheA/YmcA-like_dom_sf"/>
</dbReference>